<dbReference type="PANTHER" id="PTHR12609">
    <property type="entry name" value="MICROTUBULE ASSOCIATED PROTEIN XMAP215"/>
    <property type="match status" value="1"/>
</dbReference>
<evidence type="ECO:0000256" key="11">
    <source>
        <dbReference type="ARBA" id="ARBA00023306"/>
    </source>
</evidence>
<name>A0A8D8RAU7_9HEMI</name>
<dbReference type="GO" id="GO:0000922">
    <property type="term" value="C:spindle pole"/>
    <property type="evidence" value="ECO:0007669"/>
    <property type="project" value="UniProtKB-SubCell"/>
</dbReference>
<dbReference type="GO" id="GO:0030951">
    <property type="term" value="P:establishment or maintenance of microtubule cytoskeleton polarity"/>
    <property type="evidence" value="ECO:0007669"/>
    <property type="project" value="InterPro"/>
</dbReference>
<keyword evidence="8" id="KW-0498">Mitosis</keyword>
<dbReference type="GO" id="GO:0046785">
    <property type="term" value="P:microtubule polymerization"/>
    <property type="evidence" value="ECO:0007669"/>
    <property type="project" value="InterPro"/>
</dbReference>
<dbReference type="GO" id="GO:0005874">
    <property type="term" value="C:microtubule"/>
    <property type="evidence" value="ECO:0007669"/>
    <property type="project" value="UniProtKB-ARBA"/>
</dbReference>
<dbReference type="GO" id="GO:0051010">
    <property type="term" value="F:microtubule plus-end binding"/>
    <property type="evidence" value="ECO:0007669"/>
    <property type="project" value="InterPro"/>
</dbReference>
<dbReference type="GO" id="GO:0051301">
    <property type="term" value="P:cell division"/>
    <property type="evidence" value="ECO:0007669"/>
    <property type="project" value="UniProtKB-KW"/>
</dbReference>
<feature type="region of interest" description="Disordered" evidence="14">
    <location>
        <begin position="845"/>
        <end position="885"/>
    </location>
</feature>
<keyword evidence="7" id="KW-0677">Repeat</keyword>
<evidence type="ECO:0000259" key="15">
    <source>
        <dbReference type="SMART" id="SM01349"/>
    </source>
</evidence>
<feature type="region of interest" description="Disordered" evidence="14">
    <location>
        <begin position="227"/>
        <end position="254"/>
    </location>
</feature>
<dbReference type="FunFam" id="1.25.10.10:FF:000052">
    <property type="entry name" value="Cytoskeleton associated protein 5"/>
    <property type="match status" value="1"/>
</dbReference>
<feature type="compositionally biased region" description="Low complexity" evidence="14">
    <location>
        <begin position="2036"/>
        <end position="2050"/>
    </location>
</feature>
<evidence type="ECO:0000256" key="3">
    <source>
        <dbReference type="ARBA" id="ARBA00004647"/>
    </source>
</evidence>
<keyword evidence="6" id="KW-0132">Cell division</keyword>
<accession>A0A8D8RAU7</accession>
<dbReference type="FunFam" id="1.25.10.10:FF:000063">
    <property type="entry name" value="Putative cytoskeleton-associated protein 5"/>
    <property type="match status" value="1"/>
</dbReference>
<dbReference type="Pfam" id="PF12348">
    <property type="entry name" value="CLASP_N"/>
    <property type="match status" value="1"/>
</dbReference>
<evidence type="ECO:0000256" key="1">
    <source>
        <dbReference type="ARBA" id="ARBA00004300"/>
    </source>
</evidence>
<feature type="compositionally biased region" description="Polar residues" evidence="14">
    <location>
        <begin position="1155"/>
        <end position="1173"/>
    </location>
</feature>
<dbReference type="FunFam" id="1.25.10.10:FF:000019">
    <property type="entry name" value="Cytoskeleton-associated protein 5"/>
    <property type="match status" value="1"/>
</dbReference>
<dbReference type="InterPro" id="IPR034085">
    <property type="entry name" value="TOG"/>
</dbReference>
<dbReference type="InterPro" id="IPR016024">
    <property type="entry name" value="ARM-type_fold"/>
</dbReference>
<dbReference type="GO" id="GO:0005813">
    <property type="term" value="C:centrosome"/>
    <property type="evidence" value="ECO:0007669"/>
    <property type="project" value="UniProtKB-SubCell"/>
</dbReference>
<protein>
    <submittedName>
        <fullName evidence="16">Cytoskeleton-associated protein 5</fullName>
    </submittedName>
</protein>
<keyword evidence="9" id="KW-0995">Kinetochore</keyword>
<feature type="compositionally biased region" description="Acidic residues" evidence="14">
    <location>
        <begin position="242"/>
        <end position="252"/>
    </location>
</feature>
<feature type="domain" description="TOG" evidence="15">
    <location>
        <begin position="1224"/>
        <end position="1460"/>
    </location>
</feature>
<reference evidence="16" key="1">
    <citation type="submission" date="2021-05" db="EMBL/GenBank/DDBJ databases">
        <authorList>
            <person name="Alioto T."/>
            <person name="Alioto T."/>
            <person name="Gomez Garrido J."/>
        </authorList>
    </citation>
    <scope>NUCLEOTIDE SEQUENCE</scope>
</reference>
<evidence type="ECO:0000256" key="8">
    <source>
        <dbReference type="ARBA" id="ARBA00022776"/>
    </source>
</evidence>
<feature type="compositionally biased region" description="Acidic residues" evidence="14">
    <location>
        <begin position="1482"/>
        <end position="1506"/>
    </location>
</feature>
<keyword evidence="12" id="KW-0137">Centromere</keyword>
<keyword evidence="11" id="KW-0131">Cell cycle</keyword>
<evidence type="ECO:0000256" key="13">
    <source>
        <dbReference type="ARBA" id="ARBA00025722"/>
    </source>
</evidence>
<comment type="subcellular location">
    <subcellularLocation>
        <location evidence="2">Chromosome</location>
        <location evidence="2">Centromere</location>
        <location evidence="2">Kinetochore</location>
    </subcellularLocation>
    <subcellularLocation>
        <location evidence="1">Cytoplasm</location>
        <location evidence="1">Cytoskeleton</location>
        <location evidence="1">Microtubule organizing center</location>
        <location evidence="1">Centrosome</location>
    </subcellularLocation>
    <subcellularLocation>
        <location evidence="3">Cytoplasm</location>
        <location evidence="3">Cytoskeleton</location>
        <location evidence="3">Spindle pole</location>
    </subcellularLocation>
</comment>
<feature type="compositionally biased region" description="Polar residues" evidence="14">
    <location>
        <begin position="1914"/>
        <end position="1932"/>
    </location>
</feature>
<dbReference type="InterPro" id="IPR011989">
    <property type="entry name" value="ARM-like"/>
</dbReference>
<evidence type="ECO:0000256" key="7">
    <source>
        <dbReference type="ARBA" id="ARBA00022737"/>
    </source>
</evidence>
<feature type="region of interest" description="Disordered" evidence="14">
    <location>
        <begin position="2016"/>
        <end position="2059"/>
    </location>
</feature>
<evidence type="ECO:0000256" key="4">
    <source>
        <dbReference type="ARBA" id="ARBA00022454"/>
    </source>
</evidence>
<feature type="domain" description="TOG" evidence="15">
    <location>
        <begin position="622"/>
        <end position="854"/>
    </location>
</feature>
<dbReference type="SUPFAM" id="SSF48371">
    <property type="entry name" value="ARM repeat"/>
    <property type="match status" value="2"/>
</dbReference>
<feature type="compositionally biased region" description="Low complexity" evidence="14">
    <location>
        <begin position="542"/>
        <end position="570"/>
    </location>
</feature>
<feature type="region of interest" description="Disordered" evidence="14">
    <location>
        <begin position="1908"/>
        <end position="1942"/>
    </location>
</feature>
<dbReference type="GO" id="GO:0051231">
    <property type="term" value="P:spindle elongation"/>
    <property type="evidence" value="ECO:0007669"/>
    <property type="project" value="UniProtKB-ARBA"/>
</dbReference>
<sequence>MEEDTEYIKLPVEERCVHKVWKARVHGYEEATKLFRQTSDEKSPEFNKFLGLIKKFVIDSNAVAQEKGLEATLAYVENAAVASRTVGEVISGIVNKCIAAPKTKTKDLSLQIILMYIEIEKQDIVMEELIKGLDHKTPKNVAACVNAITSALREFGEKVIGLKPLLKKCPSILEHKDNTVREEGKALMVEIFRWIGAALRPQLSNLKPVQVTELEAEFEKMKGARATPQRYLRSQQAKQAEEEAVEDRDDADGVTMDSKHVKASAAIARVRGRKRTRSLDGGDGSGDEAGPDVDPLDLMDPVDILSKLPKNFYDKLEEKKWQERKEAMDGLEKLLTESPKLETGDYGDLVRALKKLITKDSNVVVVGVGCKCLAMLVNGLKKKFHPYAGATLPACLEKFKEKKQNVVTPLRDAVDAIYVCTTLEAILEDVLAALENKNPQVKGETVAFLGRCFTKCTPLILNKKLLKTYVTALLKTLNEPDPTVRENSMVAIGTAMKVVGEKAIMPFLEDVNDANKMTKIKEYCDKAVLCVKQPKPQKERPTTAPSKAPAAKGGSNAPKVVKTGGAAKAIKGGGGAVNSATMTRKPAASGGGAKPKPSSGASKSSSSSKLGPSGGRVSSEKDLNDEEVEERAGELLPSNMVADLTDANWKTRLAAMEQLKPIITELEDAPGTAQVLIRILNKKPGFKDNNFQVLKLRLESVKVICEKCKITSTTVGYCLTDIASYLGDAKNGALASEVLTSLAEATRLDYVSAEVLNYAFTTQKSPKVQQEALTWLSKAILEFGFVVEPKSLMENVKKAVAASNPQVRTACISLLGTLYLYMGKQLSFFFENEKPALVQQINAEFEKNEGKSPPAPTRGVGGGGGGKSEEGAEEGDEEEAGGQQADFNIQDVLPRVDISGQITEQILTELSDKNWKVKGEALTKLQAMIGEARFITPNLGELPSVLAARLTDSNSKIAQQAVALVEQIGGAMGNGCKKYVRVFFPGLLQGMGDSKTWIRSAAVTCINKWGEACGFKEFFDGEMIYDALKAGSPILRQEVWAWLAITLPEVKTVPKEELHACLLLLYSNLEDRNADVRKNAADAAAGFMIHLGYGPMSSACEKLKPASATTVKTLLDKTRGTVPDRSGTAEKPKAKAAAAPGKQVSNKSGSGGSGTARTVNSATMSRSKSKTNLASAKAPIKSSKKDEDVDLSPLLQVNSMKHQRVIDESKLKILKWNFTTPREEFVELLRDQMTSSNVNKTLIANMFHADFKYHLKAIDSLNEDLQHNVEALTCNLDLILKWMTLRFFDTNPSVLLKGLEYMTHVLEILIEQNYRVSEQEASSFIPYLILKIGDPKDTVRASVRSLFRQLGSVYPLAKLFGYVMDGLKSKNARQRTECLEVLAWSIETYGMSVCAAGSLKEIAKQIGDRDNSVRTAALNCIVQAHFLDGDKVFRQIGQISEKDMSLLEERIKRASKTRRPAPPVATVKPTPSRLAPPPQPQPDEEDEDEEEDRSYHDEDEGEEEEAVGINPRGLPVAPTLLRKSPTPDIQNKSQVPDSEHTLDRTRDSDLDSSIDPLGRLRAPQPRPISGPYSLDMHLIESLETETPASSVGNRVRLNEFDLTYLKEPVPLPSSVLPNGNSGAGGARTLNSSSSILNNSSGYPGNNINVYNTIEQISSKDSDVALKAMQSVEHLILTEKWSQLVPHADWLVRNMVDQLATLRQSEQLDLVNCYRAVFSLCMKLYNVPPLCEKVNEDALHHILKELLMLLSEKKSAKWETTLNMFLKVMNSLALRILERSDHTAAVCATFRVLFDGIKLSIDRPSKQVVHFIELAWKCMWKLIKFFPEWDSSLDYVRILAEAHTFLQTFPSSWWRNQPINTPLRTVKTVIHSMARNRHSDLVQYLNQVPGVTEDCELYYYVHKMQQQFKSDEPSSRPSGQTMSLSRPNESMESNGDMGGNASANMRVTKANADALTEIFKKIGNKDDTHEGLRLLYKWKQEHPEQPLDLTQYSQVFQDYIKRGLKNIELEIRCEQSNKENKRDTDNNLVVLGNDRTSVPSSPASAVSNQSSEPEDAGSTTASYYSKRLKDLQMMAGLVQDGAGSGGGGVTTPRKPKIETEISDLEQLQNISPQRYIKVTSPENFSSVESLRMRLEKIKQPSNS</sequence>
<comment type="similarity">
    <text evidence="13">Belongs to the TOG/XMAP215 family.</text>
</comment>
<dbReference type="SMART" id="SM01349">
    <property type="entry name" value="TOG"/>
    <property type="match status" value="5"/>
</dbReference>
<feature type="region of interest" description="Disordered" evidence="14">
    <location>
        <begin position="535"/>
        <end position="639"/>
    </location>
</feature>
<dbReference type="FunFam" id="1.25.10.10:FF:000050">
    <property type="entry name" value="Cytoskeleton-associated protein 5 isoform X1"/>
    <property type="match status" value="1"/>
</dbReference>
<feature type="compositionally biased region" description="Basic and acidic residues" evidence="14">
    <location>
        <begin position="1537"/>
        <end position="1549"/>
    </location>
</feature>
<dbReference type="GO" id="GO:0061863">
    <property type="term" value="F:microtubule plus end polymerase"/>
    <property type="evidence" value="ECO:0007669"/>
    <property type="project" value="InterPro"/>
</dbReference>
<feature type="region of interest" description="Disordered" evidence="14">
    <location>
        <begin position="1114"/>
        <end position="1187"/>
    </location>
</feature>
<evidence type="ECO:0000256" key="9">
    <source>
        <dbReference type="ARBA" id="ARBA00022838"/>
    </source>
</evidence>
<feature type="compositionally biased region" description="Acidic residues" evidence="14">
    <location>
        <begin position="285"/>
        <end position="296"/>
    </location>
</feature>
<dbReference type="InterPro" id="IPR045110">
    <property type="entry name" value="XMAP215"/>
</dbReference>
<feature type="region of interest" description="Disordered" evidence="14">
    <location>
        <begin position="1453"/>
        <end position="1568"/>
    </location>
</feature>
<dbReference type="InterPro" id="IPR024395">
    <property type="entry name" value="CLASP_N_dom"/>
</dbReference>
<keyword evidence="5" id="KW-0963">Cytoplasm</keyword>
<evidence type="ECO:0000256" key="2">
    <source>
        <dbReference type="ARBA" id="ARBA00004629"/>
    </source>
</evidence>
<keyword evidence="10" id="KW-0206">Cytoskeleton</keyword>
<dbReference type="Gene3D" id="1.25.10.10">
    <property type="entry name" value="Leucine-rich Repeat Variant"/>
    <property type="match status" value="5"/>
</dbReference>
<feature type="domain" description="TOG" evidence="15">
    <location>
        <begin position="891"/>
        <end position="1124"/>
    </location>
</feature>
<feature type="domain" description="TOG" evidence="15">
    <location>
        <begin position="297"/>
        <end position="535"/>
    </location>
</feature>
<evidence type="ECO:0000313" key="16">
    <source>
        <dbReference type="EMBL" id="CAG6647769.1"/>
    </source>
</evidence>
<feature type="compositionally biased region" description="Low complexity" evidence="14">
    <location>
        <begin position="594"/>
        <end position="611"/>
    </location>
</feature>
<organism evidence="16">
    <name type="scientific">Cacopsylla melanoneura</name>
    <dbReference type="NCBI Taxonomy" id="428564"/>
    <lineage>
        <taxon>Eukaryota</taxon>
        <taxon>Metazoa</taxon>
        <taxon>Ecdysozoa</taxon>
        <taxon>Arthropoda</taxon>
        <taxon>Hexapoda</taxon>
        <taxon>Insecta</taxon>
        <taxon>Pterygota</taxon>
        <taxon>Neoptera</taxon>
        <taxon>Paraneoptera</taxon>
        <taxon>Hemiptera</taxon>
        <taxon>Sternorrhyncha</taxon>
        <taxon>Psylloidea</taxon>
        <taxon>Psyllidae</taxon>
        <taxon>Psyllinae</taxon>
        <taxon>Cacopsylla</taxon>
    </lineage>
</organism>
<dbReference type="GO" id="GO:0000776">
    <property type="term" value="C:kinetochore"/>
    <property type="evidence" value="ECO:0007669"/>
    <property type="project" value="UniProtKB-KW"/>
</dbReference>
<feature type="compositionally biased region" description="Acidic residues" evidence="14">
    <location>
        <begin position="871"/>
        <end position="880"/>
    </location>
</feature>
<proteinExistence type="inferred from homology"/>
<feature type="domain" description="TOG" evidence="15">
    <location>
        <begin position="1"/>
        <end position="227"/>
    </location>
</feature>
<feature type="compositionally biased region" description="Polar residues" evidence="14">
    <location>
        <begin position="1527"/>
        <end position="1536"/>
    </location>
</feature>
<evidence type="ECO:0000256" key="10">
    <source>
        <dbReference type="ARBA" id="ARBA00023212"/>
    </source>
</evidence>
<dbReference type="EMBL" id="HBUF01148710">
    <property type="protein sequence ID" value="CAG6647769.1"/>
    <property type="molecule type" value="Transcribed_RNA"/>
</dbReference>
<evidence type="ECO:0000256" key="14">
    <source>
        <dbReference type="SAM" id="MobiDB-lite"/>
    </source>
</evidence>
<evidence type="ECO:0000256" key="5">
    <source>
        <dbReference type="ARBA" id="ARBA00022490"/>
    </source>
</evidence>
<dbReference type="InterPro" id="IPR048491">
    <property type="entry name" value="XMAP215_CLASP_TOG"/>
</dbReference>
<keyword evidence="4" id="KW-0158">Chromosome</keyword>
<dbReference type="FunFam" id="1.25.10.10:FF:000068">
    <property type="entry name" value="cytoskeleton-associated protein 5 isoform X1"/>
    <property type="match status" value="1"/>
</dbReference>
<evidence type="ECO:0000256" key="6">
    <source>
        <dbReference type="ARBA" id="ARBA00022618"/>
    </source>
</evidence>
<evidence type="ECO:0000256" key="12">
    <source>
        <dbReference type="ARBA" id="ARBA00023328"/>
    </source>
</evidence>
<feature type="region of interest" description="Disordered" evidence="14">
    <location>
        <begin position="272"/>
        <end position="296"/>
    </location>
</feature>
<dbReference type="Pfam" id="PF21041">
    <property type="entry name" value="XMAP215_CLASP_TOG"/>
    <property type="match status" value="4"/>
</dbReference>